<accession>A0A2A9CTW1</accession>
<gene>
    <name evidence="8" type="ORF">ATK74_1630</name>
</gene>
<comment type="similarity">
    <text evidence="2">Belongs to the isochorismate synthase family.</text>
</comment>
<evidence type="ECO:0000256" key="4">
    <source>
        <dbReference type="ARBA" id="ARBA00023235"/>
    </source>
</evidence>
<dbReference type="Gene3D" id="3.60.120.10">
    <property type="entry name" value="Anthranilate synthase"/>
    <property type="match status" value="1"/>
</dbReference>
<evidence type="ECO:0000313" key="8">
    <source>
        <dbReference type="EMBL" id="PFG17070.1"/>
    </source>
</evidence>
<dbReference type="InterPro" id="IPR004561">
    <property type="entry name" value="IsoChor_synthase"/>
</dbReference>
<dbReference type="AlphaFoldDB" id="A0A2A9CTW1"/>
<feature type="domain" description="Chorismate-utilising enzyme C-terminal" evidence="7">
    <location>
        <begin position="153"/>
        <end position="405"/>
    </location>
</feature>
<dbReference type="SUPFAM" id="SSF56322">
    <property type="entry name" value="ADC synthase"/>
    <property type="match status" value="1"/>
</dbReference>
<comment type="caution">
    <text evidence="8">The sequence shown here is derived from an EMBL/GenBank/DDBJ whole genome shotgun (WGS) entry which is preliminary data.</text>
</comment>
<dbReference type="GO" id="GO:0008909">
    <property type="term" value="F:isochorismate synthase activity"/>
    <property type="evidence" value="ECO:0007669"/>
    <property type="project" value="UniProtKB-EC"/>
</dbReference>
<evidence type="ECO:0000313" key="9">
    <source>
        <dbReference type="Proteomes" id="UP000226079"/>
    </source>
</evidence>
<evidence type="ECO:0000256" key="5">
    <source>
        <dbReference type="ARBA" id="ARBA00041564"/>
    </source>
</evidence>
<name>A0A2A9CTW1_9ACTN</name>
<dbReference type="EC" id="5.4.4.2" evidence="3"/>
<dbReference type="Pfam" id="PF00425">
    <property type="entry name" value="Chorismate_bind"/>
    <property type="match status" value="1"/>
</dbReference>
<dbReference type="EMBL" id="PDJC01000001">
    <property type="protein sequence ID" value="PFG17070.1"/>
    <property type="molecule type" value="Genomic_DNA"/>
</dbReference>
<dbReference type="InterPro" id="IPR015890">
    <property type="entry name" value="Chorismate_C"/>
</dbReference>
<dbReference type="PANTHER" id="PTHR42839:SF2">
    <property type="entry name" value="ISOCHORISMATE SYNTHASE ENTC"/>
    <property type="match status" value="1"/>
</dbReference>
<dbReference type="OrthoDB" id="9806579at2"/>
<dbReference type="NCBIfam" id="TIGR00543">
    <property type="entry name" value="isochor_syn"/>
    <property type="match status" value="1"/>
</dbReference>
<dbReference type="InterPro" id="IPR005801">
    <property type="entry name" value="ADC_synthase"/>
</dbReference>
<dbReference type="Proteomes" id="UP000226079">
    <property type="component" value="Unassembled WGS sequence"/>
</dbReference>
<feature type="region of interest" description="Disordered" evidence="6">
    <location>
        <begin position="123"/>
        <end position="143"/>
    </location>
</feature>
<proteinExistence type="inferred from homology"/>
<protein>
    <recommendedName>
        <fullName evidence="3">isochorismate synthase</fullName>
        <ecNumber evidence="3">5.4.4.2</ecNumber>
    </recommendedName>
    <alternativeName>
        <fullName evidence="5">Isochorismate mutase</fullName>
    </alternativeName>
</protein>
<organism evidence="8 9">
    <name type="scientific">Propionicimonas paludicola</name>
    <dbReference type="NCBI Taxonomy" id="185243"/>
    <lineage>
        <taxon>Bacteria</taxon>
        <taxon>Bacillati</taxon>
        <taxon>Actinomycetota</taxon>
        <taxon>Actinomycetes</taxon>
        <taxon>Propionibacteriales</taxon>
        <taxon>Nocardioidaceae</taxon>
        <taxon>Propionicimonas</taxon>
    </lineage>
</organism>
<evidence type="ECO:0000256" key="2">
    <source>
        <dbReference type="ARBA" id="ARBA00005297"/>
    </source>
</evidence>
<dbReference type="RefSeq" id="WP_098460536.1">
    <property type="nucleotide sequence ID" value="NZ_PDJC01000001.1"/>
</dbReference>
<keyword evidence="9" id="KW-1185">Reference proteome</keyword>
<reference evidence="8 9" key="1">
    <citation type="submission" date="2017-10" db="EMBL/GenBank/DDBJ databases">
        <title>Sequencing the genomes of 1000 actinobacteria strains.</title>
        <authorList>
            <person name="Klenk H.-P."/>
        </authorList>
    </citation>
    <scope>NUCLEOTIDE SEQUENCE [LARGE SCALE GENOMIC DNA]</scope>
    <source>
        <strain evidence="8 9">DSM 15597</strain>
    </source>
</reference>
<evidence type="ECO:0000256" key="6">
    <source>
        <dbReference type="SAM" id="MobiDB-lite"/>
    </source>
</evidence>
<evidence type="ECO:0000256" key="1">
    <source>
        <dbReference type="ARBA" id="ARBA00000799"/>
    </source>
</evidence>
<evidence type="ECO:0000259" key="7">
    <source>
        <dbReference type="Pfam" id="PF00425"/>
    </source>
</evidence>
<sequence length="420" mass="44778">MRHHEPLGKLQARTIEIPDPGELSGYLPRQDAVAWLRRGEGMIGFGEVARFQGGSFAEADAWWSRLCAELEHDSELLDLSGTGPLAFGSFPFAASHSRSEALLIVPRLILGRRRGRSWLTLIGGPGDQPELPPRQSAAAAPSGLRRDVGGLAEADWRGIVEAAVTRITDGELSKVVLARAEVHTAERPLDPRWLVGRLSEEYRDCWTFCVAGLIGASPEMLLRREGGLVTSRVLAGTIRRNGAEELDLKLARSLARSGKNLAEHELAVASVAEALAPFTSGMNVPDAPYVLELPNVLHLASDVTAVVRPGVSALRLAGELHPSAAVCGTPTADAAALIAELEQLDRGRYSGPVGWLDANGDGEFAIALRCGQIDPDRPETITVYAGCGIVAESDPAEEWAETVAKLLPMHQVLGVSSAAS</sequence>
<evidence type="ECO:0000256" key="3">
    <source>
        <dbReference type="ARBA" id="ARBA00012824"/>
    </source>
</evidence>
<dbReference type="PANTHER" id="PTHR42839">
    <property type="entry name" value="ISOCHORISMATE SYNTHASE ENTC"/>
    <property type="match status" value="1"/>
</dbReference>
<keyword evidence="4" id="KW-0413">Isomerase</keyword>
<comment type="catalytic activity">
    <reaction evidence="1">
        <text>chorismate = isochorismate</text>
        <dbReference type="Rhea" id="RHEA:18985"/>
        <dbReference type="ChEBI" id="CHEBI:29748"/>
        <dbReference type="ChEBI" id="CHEBI:29780"/>
        <dbReference type="EC" id="5.4.4.2"/>
    </reaction>
</comment>